<sequence length="92" mass="10248">MLAFLKIWKRDWTEQGQLLKVRINTELSVYQAAAGLQIKSLSSVDLNGKSSKRLLHGTLALLIEAVEACLFCVLQKLRICDELFSSLLVGIS</sequence>
<comment type="similarity">
    <text evidence="1">Belongs to the PI3/PI4-kinase family. Type III PI4K subfamily.</text>
</comment>
<dbReference type="Pfam" id="PF19274">
    <property type="entry name" value="PI4K_N"/>
    <property type="match status" value="1"/>
</dbReference>
<accession>A0ABC8TKR1</accession>
<organism evidence="3 4">
    <name type="scientific">Ilex paraguariensis</name>
    <name type="common">yerba mate</name>
    <dbReference type="NCBI Taxonomy" id="185542"/>
    <lineage>
        <taxon>Eukaryota</taxon>
        <taxon>Viridiplantae</taxon>
        <taxon>Streptophyta</taxon>
        <taxon>Embryophyta</taxon>
        <taxon>Tracheophyta</taxon>
        <taxon>Spermatophyta</taxon>
        <taxon>Magnoliopsida</taxon>
        <taxon>eudicotyledons</taxon>
        <taxon>Gunneridae</taxon>
        <taxon>Pentapetalae</taxon>
        <taxon>asterids</taxon>
        <taxon>campanulids</taxon>
        <taxon>Aquifoliales</taxon>
        <taxon>Aquifoliaceae</taxon>
        <taxon>Ilex</taxon>
    </lineage>
</organism>
<gene>
    <name evidence="3" type="ORF">ILEXP_LOCUS39520</name>
</gene>
<dbReference type="AlphaFoldDB" id="A0ABC8TKR1"/>
<protein>
    <recommendedName>
        <fullName evidence="2">PI4-kinase N-terminal domain-containing protein</fullName>
    </recommendedName>
</protein>
<comment type="caution">
    <text evidence="3">The sequence shown here is derived from an EMBL/GenBank/DDBJ whole genome shotgun (WGS) entry which is preliminary data.</text>
</comment>
<evidence type="ECO:0000313" key="3">
    <source>
        <dbReference type="EMBL" id="CAK9170033.1"/>
    </source>
</evidence>
<dbReference type="InterPro" id="IPR045495">
    <property type="entry name" value="PI4K_N"/>
</dbReference>
<proteinExistence type="inferred from homology"/>
<feature type="domain" description="PI4-kinase N-terminal" evidence="2">
    <location>
        <begin position="1"/>
        <end position="92"/>
    </location>
</feature>
<evidence type="ECO:0000313" key="4">
    <source>
        <dbReference type="Proteomes" id="UP001642360"/>
    </source>
</evidence>
<dbReference type="EMBL" id="CAUOFW020005414">
    <property type="protein sequence ID" value="CAK9170033.1"/>
    <property type="molecule type" value="Genomic_DNA"/>
</dbReference>
<name>A0ABC8TKR1_9AQUA</name>
<reference evidence="3 4" key="1">
    <citation type="submission" date="2024-02" db="EMBL/GenBank/DDBJ databases">
        <authorList>
            <person name="Vignale AGUSTIN F."/>
            <person name="Sosa J E."/>
            <person name="Modenutti C."/>
        </authorList>
    </citation>
    <scope>NUCLEOTIDE SEQUENCE [LARGE SCALE GENOMIC DNA]</scope>
</reference>
<keyword evidence="4" id="KW-1185">Reference proteome</keyword>
<evidence type="ECO:0000259" key="2">
    <source>
        <dbReference type="Pfam" id="PF19274"/>
    </source>
</evidence>
<dbReference type="Proteomes" id="UP001642360">
    <property type="component" value="Unassembled WGS sequence"/>
</dbReference>
<evidence type="ECO:0000256" key="1">
    <source>
        <dbReference type="ARBA" id="ARBA00006209"/>
    </source>
</evidence>